<keyword evidence="1" id="KW-1133">Transmembrane helix</keyword>
<protein>
    <submittedName>
        <fullName evidence="2">Uncharacterized protein</fullName>
    </submittedName>
</protein>
<keyword evidence="1" id="KW-0472">Membrane</keyword>
<proteinExistence type="predicted"/>
<comment type="caution">
    <text evidence="2">The sequence shown here is derived from an EMBL/GenBank/DDBJ whole genome shotgun (WGS) entry which is preliminary data.</text>
</comment>
<sequence length="95" mass="10279">MEEDFGAGLGRLRIVAAHDSYVLLIFILCKVALYMCFITAQDSRHLRNITHGYRTGRDRSVGLLGRAAGGPDDELGGEPHLAVDVLVGRVGLGEE</sequence>
<organism evidence="2 3">
    <name type="scientific">Cryptosporangium minutisporangium</name>
    <dbReference type="NCBI Taxonomy" id="113569"/>
    <lineage>
        <taxon>Bacteria</taxon>
        <taxon>Bacillati</taxon>
        <taxon>Actinomycetota</taxon>
        <taxon>Actinomycetes</taxon>
        <taxon>Cryptosporangiales</taxon>
        <taxon>Cryptosporangiaceae</taxon>
        <taxon>Cryptosporangium</taxon>
    </lineage>
</organism>
<keyword evidence="1" id="KW-0812">Transmembrane</keyword>
<keyword evidence="3" id="KW-1185">Reference proteome</keyword>
<evidence type="ECO:0000313" key="3">
    <source>
        <dbReference type="Proteomes" id="UP001501676"/>
    </source>
</evidence>
<reference evidence="3" key="1">
    <citation type="journal article" date="2019" name="Int. J. Syst. Evol. Microbiol.">
        <title>The Global Catalogue of Microorganisms (GCM) 10K type strain sequencing project: providing services to taxonomists for standard genome sequencing and annotation.</title>
        <authorList>
            <consortium name="The Broad Institute Genomics Platform"/>
            <consortium name="The Broad Institute Genome Sequencing Center for Infectious Disease"/>
            <person name="Wu L."/>
            <person name="Ma J."/>
        </authorList>
    </citation>
    <scope>NUCLEOTIDE SEQUENCE [LARGE SCALE GENOMIC DNA]</scope>
    <source>
        <strain evidence="3">JCM 9458</strain>
    </source>
</reference>
<evidence type="ECO:0000313" key="2">
    <source>
        <dbReference type="EMBL" id="GAA3387549.1"/>
    </source>
</evidence>
<accession>A0ABP6SYG8</accession>
<dbReference type="EMBL" id="BAAAYN010000018">
    <property type="protein sequence ID" value="GAA3387549.1"/>
    <property type="molecule type" value="Genomic_DNA"/>
</dbReference>
<feature type="transmembrane region" description="Helical" evidence="1">
    <location>
        <begin position="20"/>
        <end position="40"/>
    </location>
</feature>
<gene>
    <name evidence="2" type="ORF">GCM10020369_30480</name>
</gene>
<evidence type="ECO:0000256" key="1">
    <source>
        <dbReference type="SAM" id="Phobius"/>
    </source>
</evidence>
<name>A0ABP6SYG8_9ACTN</name>
<dbReference type="Proteomes" id="UP001501676">
    <property type="component" value="Unassembled WGS sequence"/>
</dbReference>